<keyword evidence="3" id="KW-1185">Reference proteome</keyword>
<accession>A0A5B0MMK2</accession>
<organism evidence="2 3">
    <name type="scientific">Puccinia graminis f. sp. tritici</name>
    <dbReference type="NCBI Taxonomy" id="56615"/>
    <lineage>
        <taxon>Eukaryota</taxon>
        <taxon>Fungi</taxon>
        <taxon>Dikarya</taxon>
        <taxon>Basidiomycota</taxon>
        <taxon>Pucciniomycotina</taxon>
        <taxon>Pucciniomycetes</taxon>
        <taxon>Pucciniales</taxon>
        <taxon>Pucciniaceae</taxon>
        <taxon>Puccinia</taxon>
    </lineage>
</organism>
<name>A0A5B0MMK2_PUCGR</name>
<feature type="region of interest" description="Disordered" evidence="1">
    <location>
        <begin position="65"/>
        <end position="148"/>
    </location>
</feature>
<comment type="caution">
    <text evidence="2">The sequence shown here is derived from an EMBL/GenBank/DDBJ whole genome shotgun (WGS) entry which is preliminary data.</text>
</comment>
<sequence>MKHQLNHVPAGAEEIFRNLVLGDSNSSISLLTTKAPAWRALKTLCSVPLSNHDFSHSKSGLPTMVFLPPGTNQTPLIDPTGPNGSGTNHGSSTPGYRRRRSPSDPDDDPSPRQRPRTGERASELVNPFLENDGPDLDEHLPDPDTLDATRPPCEILTVALGAQVLTTGQLAMLAEIPQPEHTTIILSTLAAVLKRLDTLTQQQSTRTPLDPPPAANLSLAEQVRMFQFSPEAKEFLRQQARESMMQPDLEAYSEDTRDRGLFRMVLVSFRLPP</sequence>
<evidence type="ECO:0000313" key="3">
    <source>
        <dbReference type="Proteomes" id="UP000324748"/>
    </source>
</evidence>
<dbReference type="Proteomes" id="UP000324748">
    <property type="component" value="Unassembled WGS sequence"/>
</dbReference>
<dbReference type="AlphaFoldDB" id="A0A5B0MMK2"/>
<dbReference type="EMBL" id="VSWC01000144">
    <property type="protein sequence ID" value="KAA1078135.1"/>
    <property type="molecule type" value="Genomic_DNA"/>
</dbReference>
<proteinExistence type="predicted"/>
<reference evidence="2 3" key="1">
    <citation type="submission" date="2019-05" db="EMBL/GenBank/DDBJ databases">
        <title>Emergence of the Ug99 lineage of the wheat stem rust pathogen through somatic hybridization.</title>
        <authorList>
            <person name="Li F."/>
            <person name="Upadhyaya N.M."/>
            <person name="Sperschneider J."/>
            <person name="Matny O."/>
            <person name="Nguyen-Phuc H."/>
            <person name="Mago R."/>
            <person name="Raley C."/>
            <person name="Miller M.E."/>
            <person name="Silverstein K.A.T."/>
            <person name="Henningsen E."/>
            <person name="Hirsch C.D."/>
            <person name="Visser B."/>
            <person name="Pretorius Z.A."/>
            <person name="Steffenson B.J."/>
            <person name="Schwessinger B."/>
            <person name="Dodds P.N."/>
            <person name="Figueroa M."/>
        </authorList>
    </citation>
    <scope>NUCLEOTIDE SEQUENCE [LARGE SCALE GENOMIC DNA]</scope>
    <source>
        <strain evidence="2">21-0</strain>
    </source>
</reference>
<protein>
    <submittedName>
        <fullName evidence="2">Uncharacterized protein</fullName>
    </submittedName>
</protein>
<evidence type="ECO:0000256" key="1">
    <source>
        <dbReference type="SAM" id="MobiDB-lite"/>
    </source>
</evidence>
<gene>
    <name evidence="2" type="ORF">PGT21_029250</name>
</gene>
<evidence type="ECO:0000313" key="2">
    <source>
        <dbReference type="EMBL" id="KAA1078135.1"/>
    </source>
</evidence>
<dbReference type="OrthoDB" id="10621343at2759"/>
<feature type="compositionally biased region" description="Polar residues" evidence="1">
    <location>
        <begin position="85"/>
        <end position="94"/>
    </location>
</feature>